<evidence type="ECO:0000313" key="2">
    <source>
        <dbReference type="EMBL" id="MDP4574794.1"/>
    </source>
</evidence>
<name>A0ABT9HNQ3_9SPHN</name>
<evidence type="ECO:0000256" key="1">
    <source>
        <dbReference type="SAM" id="SignalP"/>
    </source>
</evidence>
<accession>A0ABT9HNQ3</accession>
<evidence type="ECO:0008006" key="4">
    <source>
        <dbReference type="Google" id="ProtNLM"/>
    </source>
</evidence>
<protein>
    <recommendedName>
        <fullName evidence="4">Nuclear transport factor 2 family protein</fullName>
    </recommendedName>
</protein>
<comment type="caution">
    <text evidence="2">The sequence shown here is derived from an EMBL/GenBank/DDBJ whole genome shotgun (WGS) entry which is preliminary data.</text>
</comment>
<dbReference type="InterPro" id="IPR032710">
    <property type="entry name" value="NTF2-like_dom_sf"/>
</dbReference>
<reference evidence="2 3" key="1">
    <citation type="submission" date="2023-08" db="EMBL/GenBank/DDBJ databases">
        <title>genomic of G39.</title>
        <authorList>
            <person name="Wang Y."/>
        </authorList>
    </citation>
    <scope>NUCLEOTIDE SEQUENCE [LARGE SCALE GENOMIC DNA]</scope>
    <source>
        <strain evidence="2 3">G39</strain>
    </source>
</reference>
<sequence>MRLIAVVFATVSMSLVSVATSAQEASPPGIEYGGSHPPDPEAIAVALEYAAADSGYSSVEERDERRSRLVSPAYFYHGLDGHPVSFDGLTERQTANGLEDASVNETFGVVFHQYENTALVTYKTWNVRMDMGRERALLGSGLMVLSRTEDGWKVVSDFLGREPSDDHVPSEILEMRDAYLAEQEETESLSTE</sequence>
<proteinExistence type="predicted"/>
<dbReference type="RefSeq" id="WP_305932166.1">
    <property type="nucleotide sequence ID" value="NZ_JAVAIM010000001.1"/>
</dbReference>
<keyword evidence="1" id="KW-0732">Signal</keyword>
<dbReference type="Proteomes" id="UP001240639">
    <property type="component" value="Unassembled WGS sequence"/>
</dbReference>
<organism evidence="2 3">
    <name type="scientific">Qipengyuania profundimaris</name>
    <dbReference type="NCBI Taxonomy" id="3067652"/>
    <lineage>
        <taxon>Bacteria</taxon>
        <taxon>Pseudomonadati</taxon>
        <taxon>Pseudomonadota</taxon>
        <taxon>Alphaproteobacteria</taxon>
        <taxon>Sphingomonadales</taxon>
        <taxon>Erythrobacteraceae</taxon>
        <taxon>Qipengyuania</taxon>
    </lineage>
</organism>
<dbReference type="EMBL" id="JAVAIM010000001">
    <property type="protein sequence ID" value="MDP4574794.1"/>
    <property type="molecule type" value="Genomic_DNA"/>
</dbReference>
<feature type="chain" id="PRO_5046156327" description="Nuclear transport factor 2 family protein" evidence="1">
    <location>
        <begin position="25"/>
        <end position="192"/>
    </location>
</feature>
<feature type="signal peptide" evidence="1">
    <location>
        <begin position="1"/>
        <end position="24"/>
    </location>
</feature>
<dbReference type="SUPFAM" id="SSF54427">
    <property type="entry name" value="NTF2-like"/>
    <property type="match status" value="1"/>
</dbReference>
<evidence type="ECO:0000313" key="3">
    <source>
        <dbReference type="Proteomes" id="UP001240639"/>
    </source>
</evidence>
<gene>
    <name evidence="2" type="ORF">Q9K02_06525</name>
</gene>
<keyword evidence="3" id="KW-1185">Reference proteome</keyword>